<accession>A0A0E1RY69</accession>
<name>A0A0E1RY69_COCIM</name>
<dbReference type="RefSeq" id="XP_001246919.2">
    <property type="nucleotide sequence ID" value="XM_001246918.2"/>
</dbReference>
<sequence length="508" mass="57767">MSGAGEGPSWAKRRIAPARPVSDAALPHERISSLPSQRTFFFVDAKSSSKGKRAHVMKHHIQEKKREQRRLLSQAVNGQGVGRPRSLPWRRSETSQVAADSNVVSLSRIAPVLNDDMSSTNKEPATEIYPALNQTYCSLCNQISLRTSRLDPFGTLPMELTDESQQLADCWTTKLAYWSGQNNHMKIAAFRQAMLSPMTFYVTILTYCARFRAHASGLKETPQSIQYTSTAERSLLRYIQAASDPYDENIVMAFAALSLQEERYGSKERAAEHMNQAMVRLRPRAADYPFQNVFVHYVRYTMSPCGVVRDAVEASQLSSFLRIAQSAAQDYHFIYQAPLRRTAFQFSTPLHLLLSSGPHPSPVPKEERKWVVNCGAVHDLCRVASLIYITSSILDYRLSPHKCNLFLEELLLKISQHNLDRWASTESLLWMLLEDPSNVDLKDPRRAWVVGDIMGIVQRLPAQLKYQFSELLLRFLMLRPPDLEISLDKFEVALWQHVNSQLVVDCHE</sequence>
<dbReference type="AlphaFoldDB" id="A0A0E1RY69"/>
<dbReference type="VEuPathDB" id="FungiDB:CIMG_00690"/>
<evidence type="ECO:0000313" key="2">
    <source>
        <dbReference type="Proteomes" id="UP000001261"/>
    </source>
</evidence>
<dbReference type="OMA" id="EKRAHVM"/>
<organism evidence="1 2">
    <name type="scientific">Coccidioides immitis (strain RS)</name>
    <name type="common">Valley fever fungus</name>
    <dbReference type="NCBI Taxonomy" id="246410"/>
    <lineage>
        <taxon>Eukaryota</taxon>
        <taxon>Fungi</taxon>
        <taxon>Dikarya</taxon>
        <taxon>Ascomycota</taxon>
        <taxon>Pezizomycotina</taxon>
        <taxon>Eurotiomycetes</taxon>
        <taxon>Eurotiomycetidae</taxon>
        <taxon>Onygenales</taxon>
        <taxon>Onygenaceae</taxon>
        <taxon>Coccidioides</taxon>
    </lineage>
</organism>
<dbReference type="PANTHER" id="PTHR37540">
    <property type="entry name" value="TRANSCRIPTION FACTOR (ACR-2), PUTATIVE-RELATED-RELATED"/>
    <property type="match status" value="1"/>
</dbReference>
<dbReference type="InParanoid" id="A0A0E1RY69"/>
<dbReference type="GeneID" id="4565431"/>
<dbReference type="OrthoDB" id="4206571at2759"/>
<reference evidence="2" key="1">
    <citation type="journal article" date="2009" name="Genome Res.">
        <title>Comparative genomic analyses of the human fungal pathogens Coccidioides and their relatives.</title>
        <authorList>
            <person name="Sharpton T.J."/>
            <person name="Stajich J.E."/>
            <person name="Rounsley S.D."/>
            <person name="Gardner M.J."/>
            <person name="Wortman J.R."/>
            <person name="Jordar V.S."/>
            <person name="Maiti R."/>
            <person name="Kodira C.D."/>
            <person name="Neafsey D.E."/>
            <person name="Zeng Q."/>
            <person name="Hung C.-Y."/>
            <person name="McMahan C."/>
            <person name="Muszewska A."/>
            <person name="Grynberg M."/>
            <person name="Mandel M.A."/>
            <person name="Kellner E.M."/>
            <person name="Barker B.M."/>
            <person name="Galgiani J.N."/>
            <person name="Orbach M.J."/>
            <person name="Kirkland T.N."/>
            <person name="Cole G.T."/>
            <person name="Henn M.R."/>
            <person name="Birren B.W."/>
            <person name="Taylor J.W."/>
        </authorList>
    </citation>
    <scope>NUCLEOTIDE SEQUENCE [LARGE SCALE GENOMIC DNA]</scope>
    <source>
        <strain evidence="2">RS</strain>
    </source>
</reference>
<dbReference type="EMBL" id="GG704911">
    <property type="protein sequence ID" value="EAS35336.2"/>
    <property type="molecule type" value="Genomic_DNA"/>
</dbReference>
<dbReference type="Proteomes" id="UP000001261">
    <property type="component" value="Unassembled WGS sequence"/>
</dbReference>
<dbReference type="KEGG" id="cim:CIMG_00690"/>
<gene>
    <name evidence="1" type="ORF">CIMG_00690</name>
</gene>
<evidence type="ECO:0000313" key="1">
    <source>
        <dbReference type="EMBL" id="EAS35336.2"/>
    </source>
</evidence>
<keyword evidence="2" id="KW-1185">Reference proteome</keyword>
<reference evidence="2" key="2">
    <citation type="journal article" date="2010" name="Genome Res.">
        <title>Population genomic sequencing of Coccidioides fungi reveals recent hybridization and transposon control.</title>
        <authorList>
            <person name="Neafsey D.E."/>
            <person name="Barker B.M."/>
            <person name="Sharpton T.J."/>
            <person name="Stajich J.E."/>
            <person name="Park D.J."/>
            <person name="Whiston E."/>
            <person name="Hung C.-Y."/>
            <person name="McMahan C."/>
            <person name="White J."/>
            <person name="Sykes S."/>
            <person name="Heiman D."/>
            <person name="Young S."/>
            <person name="Zeng Q."/>
            <person name="Abouelleil A."/>
            <person name="Aftuck L."/>
            <person name="Bessette D."/>
            <person name="Brown A."/>
            <person name="FitzGerald M."/>
            <person name="Lui A."/>
            <person name="Macdonald J.P."/>
            <person name="Priest M."/>
            <person name="Orbach M.J."/>
            <person name="Galgiani J.N."/>
            <person name="Kirkland T.N."/>
            <person name="Cole G.T."/>
            <person name="Birren B.W."/>
            <person name="Henn M.R."/>
            <person name="Taylor J.W."/>
            <person name="Rounsley S.D."/>
        </authorList>
    </citation>
    <scope>GENOME REANNOTATION</scope>
    <source>
        <strain evidence="2">RS</strain>
    </source>
</reference>
<proteinExistence type="predicted"/>
<protein>
    <submittedName>
        <fullName evidence="1">Uncharacterized protein</fullName>
    </submittedName>
</protein>
<dbReference type="PANTHER" id="PTHR37540:SF10">
    <property type="entry name" value="SIGMA-70 REGION 2 FAMILY PROTEIN"/>
    <property type="match status" value="1"/>
</dbReference>